<dbReference type="EMBL" id="VZBT01000095">
    <property type="protein sequence ID" value="MQO04888.1"/>
    <property type="molecule type" value="Genomic_DNA"/>
</dbReference>
<evidence type="ECO:0000256" key="1">
    <source>
        <dbReference type="ARBA" id="ARBA00022676"/>
    </source>
</evidence>
<dbReference type="SUPFAM" id="SSF53448">
    <property type="entry name" value="Nucleotide-diphospho-sugar transferases"/>
    <property type="match status" value="1"/>
</dbReference>
<keyword evidence="1" id="KW-0328">Glycosyltransferase</keyword>
<evidence type="ECO:0000313" key="5">
    <source>
        <dbReference type="Proteomes" id="UP000390763"/>
    </source>
</evidence>
<accession>A0AB35ZHF4</accession>
<dbReference type="InterPro" id="IPR029044">
    <property type="entry name" value="Nucleotide-diphossugar_trans"/>
</dbReference>
<dbReference type="RefSeq" id="WP_153088553.1">
    <property type="nucleotide sequence ID" value="NZ_VZAJ01000033.1"/>
</dbReference>
<comment type="caution">
    <text evidence="4">The sequence shown here is derived from an EMBL/GenBank/DDBJ whole genome shotgun (WGS) entry which is preliminary data.</text>
</comment>
<evidence type="ECO:0000259" key="3">
    <source>
        <dbReference type="Pfam" id="PF00535"/>
    </source>
</evidence>
<keyword evidence="2" id="KW-0808">Transferase</keyword>
<dbReference type="GO" id="GO:0016758">
    <property type="term" value="F:hexosyltransferase activity"/>
    <property type="evidence" value="ECO:0007669"/>
    <property type="project" value="UniProtKB-ARBA"/>
</dbReference>
<organism evidence="4 5">
    <name type="scientific">Segatella copri</name>
    <dbReference type="NCBI Taxonomy" id="165179"/>
    <lineage>
        <taxon>Bacteria</taxon>
        <taxon>Pseudomonadati</taxon>
        <taxon>Bacteroidota</taxon>
        <taxon>Bacteroidia</taxon>
        <taxon>Bacteroidales</taxon>
        <taxon>Prevotellaceae</taxon>
        <taxon>Segatella</taxon>
    </lineage>
</organism>
<dbReference type="PANTHER" id="PTHR22916">
    <property type="entry name" value="GLYCOSYLTRANSFERASE"/>
    <property type="match status" value="1"/>
</dbReference>
<dbReference type="AlphaFoldDB" id="A0AB35ZHF4"/>
<sequence>MENKISIIVPCYKVTDFLPQCVESLMNQSYKDIEIILVDDGSPDDTGKLCDEYAKKDNRIKVVHKQNGGLVSARNAGYDVATGDWMMYVDGDDWLDSDCCQVMLDAVADKPDVDIVFWKCIQELGEQSIKGKWEWPCQDAQRLYCGDECKELARNTLVYKSGIATAYCKMIRADYARKNHIKHDDRLRQGAEGLEFSLRAFYYAQKALYVNNYSYHYLFNPNSISKKVDERNTNYLLDCLNVIQKDIEHFDRKDEFVQALYQRVAYIVIAIAMSTYFHPSNKDSLWTKVSKYAAVIKNNQLLKDSIYKCSTEGMDKQRKLTLFFIRKKIYFMLALVGWAKQFMLKRGKYNY</sequence>
<dbReference type="CDD" id="cd00761">
    <property type="entry name" value="Glyco_tranf_GTA_type"/>
    <property type="match status" value="1"/>
</dbReference>
<dbReference type="PANTHER" id="PTHR22916:SF51">
    <property type="entry name" value="GLYCOSYLTRANSFERASE EPSH-RELATED"/>
    <property type="match status" value="1"/>
</dbReference>
<dbReference type="Proteomes" id="UP000390763">
    <property type="component" value="Unassembled WGS sequence"/>
</dbReference>
<proteinExistence type="predicted"/>
<protein>
    <submittedName>
        <fullName evidence="4">Glycosyltransferase</fullName>
    </submittedName>
</protein>
<evidence type="ECO:0000313" key="4">
    <source>
        <dbReference type="EMBL" id="MQO04888.1"/>
    </source>
</evidence>
<gene>
    <name evidence="4" type="ORF">F7D62_12420</name>
</gene>
<name>A0AB35ZHF4_9BACT</name>
<reference evidence="5" key="1">
    <citation type="submission" date="2019-09" db="EMBL/GenBank/DDBJ databases">
        <title>Distinct polysaccharide growth profiles of human intestinal Prevotella copri isolates.</title>
        <authorList>
            <person name="Fehlner-Peach H."/>
            <person name="Magnabosco C."/>
            <person name="Raghavan V."/>
            <person name="Scher J.U."/>
            <person name="Tett A."/>
            <person name="Cox L.M."/>
            <person name="Gottsegen C."/>
            <person name="Watters A."/>
            <person name="Wiltshire- Gordon J.D."/>
            <person name="Segata N."/>
            <person name="Bonneau R."/>
            <person name="Littman D.R."/>
        </authorList>
    </citation>
    <scope>NUCLEOTIDE SEQUENCE [LARGE SCALE GENOMIC DNA]</scope>
    <source>
        <strain evidence="5">iAK279</strain>
    </source>
</reference>
<feature type="domain" description="Glycosyltransferase 2-like" evidence="3">
    <location>
        <begin position="6"/>
        <end position="131"/>
    </location>
</feature>
<dbReference type="Pfam" id="PF00535">
    <property type="entry name" value="Glycos_transf_2"/>
    <property type="match status" value="1"/>
</dbReference>
<dbReference type="Gene3D" id="3.90.550.10">
    <property type="entry name" value="Spore Coat Polysaccharide Biosynthesis Protein SpsA, Chain A"/>
    <property type="match status" value="1"/>
</dbReference>
<dbReference type="InterPro" id="IPR001173">
    <property type="entry name" value="Glyco_trans_2-like"/>
</dbReference>
<evidence type="ECO:0000256" key="2">
    <source>
        <dbReference type="ARBA" id="ARBA00022679"/>
    </source>
</evidence>